<feature type="region of interest" description="Disordered" evidence="1">
    <location>
        <begin position="360"/>
        <end position="394"/>
    </location>
</feature>
<comment type="caution">
    <text evidence="2">The sequence shown here is derived from an EMBL/GenBank/DDBJ whole genome shotgun (WGS) entry which is preliminary data.</text>
</comment>
<reference evidence="2 3" key="1">
    <citation type="submission" date="2023-09" db="EMBL/GenBank/DDBJ databases">
        <authorList>
            <person name="Rey-Velasco X."/>
        </authorList>
    </citation>
    <scope>NUCLEOTIDE SEQUENCE [LARGE SCALE GENOMIC DNA]</scope>
    <source>
        <strain evidence="2 3">P117</strain>
    </source>
</reference>
<accession>A0ABU2ZQK6</accession>
<evidence type="ECO:0000256" key="1">
    <source>
        <dbReference type="SAM" id="MobiDB-lite"/>
    </source>
</evidence>
<dbReference type="RefSeq" id="WP_311368018.1">
    <property type="nucleotide sequence ID" value="NZ_JAVRHX010000001.1"/>
</dbReference>
<evidence type="ECO:0000313" key="3">
    <source>
        <dbReference type="Proteomes" id="UP001253545"/>
    </source>
</evidence>
<dbReference type="Proteomes" id="UP001253545">
    <property type="component" value="Unassembled WGS sequence"/>
</dbReference>
<proteinExistence type="predicted"/>
<dbReference type="InterPro" id="IPR006427">
    <property type="entry name" value="Portal_HK97"/>
</dbReference>
<dbReference type="NCBIfam" id="TIGR01537">
    <property type="entry name" value="portal_HK97"/>
    <property type="match status" value="1"/>
</dbReference>
<evidence type="ECO:0000313" key="2">
    <source>
        <dbReference type="EMBL" id="MDT0594551.1"/>
    </source>
</evidence>
<keyword evidence="3" id="KW-1185">Reference proteome</keyword>
<dbReference type="Pfam" id="PF04860">
    <property type="entry name" value="Phage_portal"/>
    <property type="match status" value="1"/>
</dbReference>
<name>A0ABU2ZQK6_9ALTE</name>
<dbReference type="Gene3D" id="3.40.140.120">
    <property type="match status" value="1"/>
</dbReference>
<dbReference type="Gene3D" id="1.20.1270.210">
    <property type="match status" value="1"/>
</dbReference>
<gene>
    <name evidence="2" type="ORF">RM552_06820</name>
</gene>
<sequence>MFSFFKRSRPNNHDLLLSLSADTTSGQAVNSQTAQALPAVHCAISVLSEAVASLPVHVYQQTNDVRTRAQNHHIERLLNQAPNHNGMTAYDFKLALIRSMLLRGNAYARIEYDGTGKPNQLTLLHPDSVIIRKDNQRLLGYQIALETGKFANLLKEEVLHLKYHTDDGIEGKSPIQICREAIGLGLAQQEHGARLFKNGVKPSGVFETDSMFKDENSIKRLKDSLSDAHSGTSNTGKILLLEQGLKFKPISLSNQDAEWLAARNFSVVDVARMFKLSPIFLQDYTNSTYANFTEASRAFLGQTLRPLLTNIQQEFSNKLLSDRYRTNTIIEFNTADLLRANSTERYEVYDAAIRNGVMSPNEVRRSENMPPREGGDEFSQSWIQKGQSVQDGGS</sequence>
<organism evidence="2 3">
    <name type="scientific">Glaciecola petra</name>
    <dbReference type="NCBI Taxonomy" id="3075602"/>
    <lineage>
        <taxon>Bacteria</taxon>
        <taxon>Pseudomonadati</taxon>
        <taxon>Pseudomonadota</taxon>
        <taxon>Gammaproteobacteria</taxon>
        <taxon>Alteromonadales</taxon>
        <taxon>Alteromonadaceae</taxon>
        <taxon>Glaciecola</taxon>
    </lineage>
</organism>
<feature type="compositionally biased region" description="Polar residues" evidence="1">
    <location>
        <begin position="378"/>
        <end position="394"/>
    </location>
</feature>
<protein>
    <submittedName>
        <fullName evidence="2">Phage portal protein</fullName>
    </submittedName>
</protein>
<dbReference type="EMBL" id="JAVRHX010000001">
    <property type="protein sequence ID" value="MDT0594551.1"/>
    <property type="molecule type" value="Genomic_DNA"/>
</dbReference>
<dbReference type="InterPro" id="IPR006944">
    <property type="entry name" value="Phage/GTA_portal"/>
</dbReference>
<dbReference type="Gene3D" id="3.30.1120.70">
    <property type="match status" value="1"/>
</dbReference>